<evidence type="ECO:0000313" key="4">
    <source>
        <dbReference type="Proteomes" id="UP000297477"/>
    </source>
</evidence>
<dbReference type="InterPro" id="IPR036573">
    <property type="entry name" value="CBM_sf_5/12"/>
</dbReference>
<organism evidence="3 4">
    <name type="scientific">Micrococcus lylae</name>
    <dbReference type="NCBI Taxonomy" id="1273"/>
    <lineage>
        <taxon>Bacteria</taxon>
        <taxon>Bacillati</taxon>
        <taxon>Actinomycetota</taxon>
        <taxon>Actinomycetes</taxon>
        <taxon>Micrococcales</taxon>
        <taxon>Micrococcaceae</taxon>
        <taxon>Micrococcus</taxon>
    </lineage>
</organism>
<dbReference type="Pfam" id="PF02839">
    <property type="entry name" value="CBM_5_12"/>
    <property type="match status" value="1"/>
</dbReference>
<accession>A0ABY2K2P3</accession>
<dbReference type="Gene3D" id="2.10.10.90">
    <property type="match status" value="1"/>
</dbReference>
<dbReference type="SUPFAM" id="SSF51055">
    <property type="entry name" value="Carbohydrate binding domain"/>
    <property type="match status" value="1"/>
</dbReference>
<dbReference type="CDD" id="cd12214">
    <property type="entry name" value="ChiA1_BD"/>
    <property type="match status" value="1"/>
</dbReference>
<dbReference type="Proteomes" id="UP000297477">
    <property type="component" value="Unassembled WGS sequence"/>
</dbReference>
<dbReference type="EMBL" id="SPKT01000001">
    <property type="protein sequence ID" value="TFI01624.1"/>
    <property type="molecule type" value="Genomic_DNA"/>
</dbReference>
<name>A0ABY2K2P3_9MICC</name>
<comment type="caution">
    <text evidence="3">The sequence shown here is derived from an EMBL/GenBank/DDBJ whole genome shotgun (WGS) entry which is preliminary data.</text>
</comment>
<protein>
    <recommendedName>
        <fullName evidence="2">Chitin-binding type-3 domain-containing protein</fullName>
    </recommendedName>
</protein>
<sequence length="175" mass="19309">MPATLPDLTDTETWTDDDLDALRVAVLTEQERRYVLATAEARAEQTARQYRDAVEAALPPLAEGEHRAWFQLTGGHDAYPRGAVVAHGGKVWESEHPANVWEPGGIGVDDRLWVDVTEDAPDPEPVPDAPEFKAGEQVKPGDFRTYNGTIYRCLQAHTTADHWAPDVAPSLWTVA</sequence>
<reference evidence="3 4" key="1">
    <citation type="submission" date="2019-03" db="EMBL/GenBank/DDBJ databases">
        <title>Reclassification of Micrococcus aloeverae and Micrococcus yunnanensis as later heterotypic synonyms of Micrococcus luteus.</title>
        <authorList>
            <person name="Huang C.-H."/>
        </authorList>
    </citation>
    <scope>NUCLEOTIDE SEQUENCE [LARGE SCALE GENOMIC DNA]</scope>
    <source>
        <strain evidence="3 4">BCRC 12151</strain>
    </source>
</reference>
<gene>
    <name evidence="3" type="ORF">E4A49_00995</name>
</gene>
<evidence type="ECO:0000259" key="2">
    <source>
        <dbReference type="Pfam" id="PF02839"/>
    </source>
</evidence>
<evidence type="ECO:0000313" key="3">
    <source>
        <dbReference type="EMBL" id="TFI01624.1"/>
    </source>
</evidence>
<dbReference type="InterPro" id="IPR003610">
    <property type="entry name" value="CBM5/12"/>
</dbReference>
<proteinExistence type="predicted"/>
<feature type="domain" description="Chitin-binding type-3" evidence="2">
    <location>
        <begin position="133"/>
        <end position="173"/>
    </location>
</feature>
<evidence type="ECO:0000256" key="1">
    <source>
        <dbReference type="ARBA" id="ARBA00022801"/>
    </source>
</evidence>
<keyword evidence="4" id="KW-1185">Reference proteome</keyword>
<keyword evidence="1" id="KW-0378">Hydrolase</keyword>
<dbReference type="RefSeq" id="WP_067192209.1">
    <property type="nucleotide sequence ID" value="NZ_SPKT01000001.1"/>
</dbReference>